<keyword evidence="2" id="KW-1185">Reference proteome</keyword>
<dbReference type="Proteomes" id="UP000324222">
    <property type="component" value="Unassembled WGS sequence"/>
</dbReference>
<organism evidence="1 2">
    <name type="scientific">Portunus trituberculatus</name>
    <name type="common">Swimming crab</name>
    <name type="synonym">Neptunus trituberculatus</name>
    <dbReference type="NCBI Taxonomy" id="210409"/>
    <lineage>
        <taxon>Eukaryota</taxon>
        <taxon>Metazoa</taxon>
        <taxon>Ecdysozoa</taxon>
        <taxon>Arthropoda</taxon>
        <taxon>Crustacea</taxon>
        <taxon>Multicrustacea</taxon>
        <taxon>Malacostraca</taxon>
        <taxon>Eumalacostraca</taxon>
        <taxon>Eucarida</taxon>
        <taxon>Decapoda</taxon>
        <taxon>Pleocyemata</taxon>
        <taxon>Brachyura</taxon>
        <taxon>Eubrachyura</taxon>
        <taxon>Portunoidea</taxon>
        <taxon>Portunidae</taxon>
        <taxon>Portuninae</taxon>
        <taxon>Portunus</taxon>
    </lineage>
</organism>
<evidence type="ECO:0000313" key="1">
    <source>
        <dbReference type="EMBL" id="MPC57297.1"/>
    </source>
</evidence>
<reference evidence="1 2" key="1">
    <citation type="submission" date="2019-05" db="EMBL/GenBank/DDBJ databases">
        <title>Another draft genome of Portunus trituberculatus and its Hox gene families provides insights of decapod evolution.</title>
        <authorList>
            <person name="Jeong J.-H."/>
            <person name="Song I."/>
            <person name="Kim S."/>
            <person name="Choi T."/>
            <person name="Kim D."/>
            <person name="Ryu S."/>
            <person name="Kim W."/>
        </authorList>
    </citation>
    <scope>NUCLEOTIDE SEQUENCE [LARGE SCALE GENOMIC DNA]</scope>
    <source>
        <tissue evidence="1">Muscle</tissue>
    </source>
</reference>
<sequence length="124" mass="13584">MEARRRTCTLRGWEAAGHVRCLVGGECGQVRAGDTTYRQVPHLAKARSNAVISRDTATPNLREALQHRTARRHPHPAAHSPTHPPRPLLLLFPTGLPSSFRPLPHFLLCSPNLEQGGAVGHIIS</sequence>
<dbReference type="EMBL" id="VSRR010014670">
    <property type="protein sequence ID" value="MPC57297.1"/>
    <property type="molecule type" value="Genomic_DNA"/>
</dbReference>
<dbReference type="AlphaFoldDB" id="A0A5B7GJ50"/>
<gene>
    <name evidence="1" type="ORF">E2C01_051275</name>
</gene>
<comment type="caution">
    <text evidence="1">The sequence shown here is derived from an EMBL/GenBank/DDBJ whole genome shotgun (WGS) entry which is preliminary data.</text>
</comment>
<evidence type="ECO:0000313" key="2">
    <source>
        <dbReference type="Proteomes" id="UP000324222"/>
    </source>
</evidence>
<proteinExistence type="predicted"/>
<accession>A0A5B7GJ50</accession>
<name>A0A5B7GJ50_PORTR</name>
<protein>
    <submittedName>
        <fullName evidence="1">Uncharacterized protein</fullName>
    </submittedName>
</protein>